<proteinExistence type="predicted"/>
<comment type="caution">
    <text evidence="1">The sequence shown here is derived from an EMBL/GenBank/DDBJ whole genome shotgun (WGS) entry which is preliminary data.</text>
</comment>
<reference evidence="1" key="1">
    <citation type="submission" date="2023-07" db="EMBL/GenBank/DDBJ databases">
        <title>Black Yeasts Isolated from many extreme environments.</title>
        <authorList>
            <person name="Coleine C."/>
            <person name="Stajich J.E."/>
            <person name="Selbmann L."/>
        </authorList>
    </citation>
    <scope>NUCLEOTIDE SEQUENCE</scope>
    <source>
        <strain evidence="1">CCFEE 5714</strain>
    </source>
</reference>
<dbReference type="EMBL" id="JAUTXU010000280">
    <property type="protein sequence ID" value="KAK3690767.1"/>
    <property type="molecule type" value="Genomic_DNA"/>
</dbReference>
<sequence length="276" mass="30847">MSRNVGHLLPRPCALAQCYKSSLTVRTPVARSYSIDAEEEAQTRLRSREEAKHLLQVADLKALRETTAQCDQLAHNIHQIQETLSSIPNTVQLNPTIPPYTLGYQRQKIQETQSEPADEALAEISRVKLHLRDLYYLPYKDKDPKNALVEFEKEFEGQSREQKEETLKNWSYEKEARRARGKANVRALYDAVVAQAEQNKRVKGLEKVKNPFESGDSDEASTGGEKTESKGEASKSKSVGTSRRSKEAKDSQPSAPVPALSALQAQLAATINAEKD</sequence>
<gene>
    <name evidence="1" type="ORF">LTR37_018989</name>
</gene>
<keyword evidence="2" id="KW-1185">Reference proteome</keyword>
<evidence type="ECO:0000313" key="1">
    <source>
        <dbReference type="EMBL" id="KAK3690767.1"/>
    </source>
</evidence>
<name>A0ACC3MFP1_9PEZI</name>
<organism evidence="1 2">
    <name type="scientific">Vermiconidia calcicola</name>
    <dbReference type="NCBI Taxonomy" id="1690605"/>
    <lineage>
        <taxon>Eukaryota</taxon>
        <taxon>Fungi</taxon>
        <taxon>Dikarya</taxon>
        <taxon>Ascomycota</taxon>
        <taxon>Pezizomycotina</taxon>
        <taxon>Dothideomycetes</taxon>
        <taxon>Dothideomycetidae</taxon>
        <taxon>Mycosphaerellales</taxon>
        <taxon>Extremaceae</taxon>
        <taxon>Vermiconidia</taxon>
    </lineage>
</organism>
<dbReference type="Proteomes" id="UP001281147">
    <property type="component" value="Unassembled WGS sequence"/>
</dbReference>
<evidence type="ECO:0000313" key="2">
    <source>
        <dbReference type="Proteomes" id="UP001281147"/>
    </source>
</evidence>
<accession>A0ACC3MFP1</accession>
<protein>
    <submittedName>
        <fullName evidence="1">Uncharacterized protein</fullName>
    </submittedName>
</protein>